<dbReference type="Gene3D" id="2.40.30.10">
    <property type="entry name" value="Translation factors"/>
    <property type="match status" value="2"/>
</dbReference>
<evidence type="ECO:0000256" key="8">
    <source>
        <dbReference type="HAMAP-Rule" id="MF_00118"/>
    </source>
</evidence>
<dbReference type="Pfam" id="PF03144">
    <property type="entry name" value="GTP_EFTU_D2"/>
    <property type="match status" value="1"/>
</dbReference>
<evidence type="ECO:0000256" key="6">
    <source>
        <dbReference type="ARBA" id="ARBA00023134"/>
    </source>
</evidence>
<evidence type="ECO:0000256" key="1">
    <source>
        <dbReference type="ARBA" id="ARBA00022741"/>
    </source>
</evidence>
<comment type="subcellular location">
    <subcellularLocation>
        <location evidence="8">Cytoplasm</location>
    </subcellularLocation>
</comment>
<dbReference type="NCBIfam" id="NF009372">
    <property type="entry name" value="PRK12735.1"/>
    <property type="match status" value="1"/>
</dbReference>
<dbReference type="NCBIfam" id="TIGR00231">
    <property type="entry name" value="small_GTP"/>
    <property type="match status" value="1"/>
</dbReference>
<comment type="caution">
    <text evidence="10">The sequence shown here is derived from an EMBL/GenBank/DDBJ whole genome shotgun (WGS) entry which is preliminary data.</text>
</comment>
<dbReference type="CDD" id="cd03697">
    <property type="entry name" value="EFTU_II"/>
    <property type="match status" value="1"/>
</dbReference>
<dbReference type="PROSITE" id="PS00301">
    <property type="entry name" value="G_TR_1"/>
    <property type="match status" value="1"/>
</dbReference>
<organism evidence="10 11">
    <name type="scientific">Nocardioides imazamoxiresistens</name>
    <dbReference type="NCBI Taxonomy" id="3231893"/>
    <lineage>
        <taxon>Bacteria</taxon>
        <taxon>Bacillati</taxon>
        <taxon>Actinomycetota</taxon>
        <taxon>Actinomycetes</taxon>
        <taxon>Propionibacteriales</taxon>
        <taxon>Nocardioidaceae</taxon>
        <taxon>Nocardioides</taxon>
    </lineage>
</organism>
<dbReference type="InterPro" id="IPR009000">
    <property type="entry name" value="Transl_B-barrel_sf"/>
</dbReference>
<dbReference type="PANTHER" id="PTHR43721:SF22">
    <property type="entry name" value="ELONGATION FACTOR TU, MITOCHONDRIAL"/>
    <property type="match status" value="1"/>
</dbReference>
<evidence type="ECO:0000256" key="2">
    <source>
        <dbReference type="ARBA" id="ARBA00022768"/>
    </source>
</evidence>
<feature type="domain" description="Tr-type G" evidence="9">
    <location>
        <begin position="10"/>
        <end position="206"/>
    </location>
</feature>
<sequence length="397" mass="43797">MAKAKFERTKPHVNIGTIGHIDHGKTTLTAAITKVLHDKHPDLNAASAFEDIDKAPEERQRGITISIAHVEYQTEARHYAHVDCPGHADYIKNMITGAAQMDGAILVVAATDGPMPQTREHVLLARQVGVPALVVALNKCDMVDDEELIELVEMEVRELLSEYEFPGDDIPVVRVAAFPALQGDAKWGDSIAELMQAVDDYIPTPERETDKPFLMPVEDVFTITGRGTVITGRIERGIVKVNEEVEIIGIREKAQKSTVTGVEMFRKLLDEGQAGENVGLLLRGTKREDIERGMVVIKPGTTTPHTNFDASVYILSKEEGGRHTPFFNNYRPQFYFRTTDVTGVVTLPEGTEMVMPGDNTEMSVELIQPIAMDEGLRFAIREGGRTVGAGRVTKITK</sequence>
<dbReference type="EMBL" id="JAVYII010000006">
    <property type="protein sequence ID" value="MDT9594294.1"/>
    <property type="molecule type" value="Genomic_DNA"/>
</dbReference>
<dbReference type="SUPFAM" id="SSF52540">
    <property type="entry name" value="P-loop containing nucleoside triphosphate hydrolases"/>
    <property type="match status" value="1"/>
</dbReference>
<keyword evidence="3 8" id="KW-0378">Hydrolase</keyword>
<comment type="function">
    <text evidence="8">GTP hydrolase that promotes the GTP-dependent binding of aminoacyl-tRNA to the A-site of ribosomes during protein biosynthesis.</text>
</comment>
<dbReference type="PROSITE" id="PS51722">
    <property type="entry name" value="G_TR_2"/>
    <property type="match status" value="1"/>
</dbReference>
<dbReference type="InterPro" id="IPR004160">
    <property type="entry name" value="Transl_elong_EFTu/EF1A_C"/>
</dbReference>
<dbReference type="NCBIfam" id="TIGR00485">
    <property type="entry name" value="EF-Tu"/>
    <property type="match status" value="1"/>
</dbReference>
<dbReference type="Pfam" id="PF03143">
    <property type="entry name" value="GTP_EFTU_D3"/>
    <property type="match status" value="1"/>
</dbReference>
<dbReference type="PRINTS" id="PR00315">
    <property type="entry name" value="ELONGATNFCT"/>
</dbReference>
<protein>
    <recommendedName>
        <fullName evidence="7 8">Elongation factor Tu</fullName>
        <shortName evidence="8">EF-Tu</shortName>
        <ecNumber evidence="8">3.6.5.3</ecNumber>
    </recommendedName>
</protein>
<dbReference type="PANTHER" id="PTHR43721">
    <property type="entry name" value="ELONGATION FACTOR TU-RELATED"/>
    <property type="match status" value="1"/>
</dbReference>
<dbReference type="CDD" id="cd01884">
    <property type="entry name" value="EF_Tu"/>
    <property type="match status" value="1"/>
</dbReference>
<dbReference type="GO" id="GO:0003746">
    <property type="term" value="F:translation elongation factor activity"/>
    <property type="evidence" value="ECO:0007669"/>
    <property type="project" value="UniProtKB-KW"/>
</dbReference>
<dbReference type="InterPro" id="IPR031157">
    <property type="entry name" value="G_TR_CS"/>
</dbReference>
<dbReference type="Gene3D" id="3.40.50.300">
    <property type="entry name" value="P-loop containing nucleotide triphosphate hydrolases"/>
    <property type="match status" value="1"/>
</dbReference>
<dbReference type="EC" id="3.6.5.3" evidence="8"/>
<dbReference type="NCBIfam" id="NF009373">
    <property type="entry name" value="PRK12736.1"/>
    <property type="match status" value="1"/>
</dbReference>
<comment type="catalytic activity">
    <reaction evidence="8">
        <text>GTP + H2O = GDP + phosphate + H(+)</text>
        <dbReference type="Rhea" id="RHEA:19669"/>
        <dbReference type="ChEBI" id="CHEBI:15377"/>
        <dbReference type="ChEBI" id="CHEBI:15378"/>
        <dbReference type="ChEBI" id="CHEBI:37565"/>
        <dbReference type="ChEBI" id="CHEBI:43474"/>
        <dbReference type="ChEBI" id="CHEBI:58189"/>
        <dbReference type="EC" id="3.6.5.3"/>
    </reaction>
</comment>
<feature type="binding site" evidence="8">
    <location>
        <begin position="138"/>
        <end position="141"/>
    </location>
    <ligand>
        <name>GTP</name>
        <dbReference type="ChEBI" id="CHEBI:37565"/>
    </ligand>
</feature>
<dbReference type="CDD" id="cd03707">
    <property type="entry name" value="EFTU_III"/>
    <property type="match status" value="1"/>
</dbReference>
<dbReference type="InterPro" id="IPR004541">
    <property type="entry name" value="Transl_elong_EFTu/EF1A_bac/org"/>
</dbReference>
<dbReference type="InterPro" id="IPR000795">
    <property type="entry name" value="T_Tr_GTP-bd_dom"/>
</dbReference>
<gene>
    <name evidence="8 10" type="primary">tuf</name>
    <name evidence="10" type="ORF">RDV89_14515</name>
</gene>
<keyword evidence="2 8" id="KW-0251">Elongation factor</keyword>
<dbReference type="Proteomes" id="UP001268542">
    <property type="component" value="Unassembled WGS sequence"/>
</dbReference>
<evidence type="ECO:0000313" key="10">
    <source>
        <dbReference type="EMBL" id="MDT9594294.1"/>
    </source>
</evidence>
<evidence type="ECO:0000256" key="4">
    <source>
        <dbReference type="ARBA" id="ARBA00022842"/>
    </source>
</evidence>
<dbReference type="InterPro" id="IPR005225">
    <property type="entry name" value="Small_GTP-bd"/>
</dbReference>
<feature type="binding site" evidence="8">
    <location>
        <begin position="83"/>
        <end position="87"/>
    </location>
    <ligand>
        <name>GTP</name>
        <dbReference type="ChEBI" id="CHEBI:37565"/>
    </ligand>
</feature>
<keyword evidence="11" id="KW-1185">Reference proteome</keyword>
<keyword evidence="8" id="KW-0479">Metal-binding</keyword>
<name>A0ABU3PYK1_9ACTN</name>
<evidence type="ECO:0000313" key="11">
    <source>
        <dbReference type="Proteomes" id="UP001268542"/>
    </source>
</evidence>
<dbReference type="SUPFAM" id="SSF50465">
    <property type="entry name" value="EF-Tu/eEF-1alpha/eIF2-gamma C-terminal domain"/>
    <property type="match status" value="1"/>
</dbReference>
<keyword evidence="6 8" id="KW-0342">GTP-binding</keyword>
<dbReference type="InterPro" id="IPR050055">
    <property type="entry name" value="EF-Tu_GTPase"/>
</dbReference>
<dbReference type="InterPro" id="IPR009001">
    <property type="entry name" value="Transl_elong_EF1A/Init_IF2_C"/>
</dbReference>
<evidence type="ECO:0000256" key="7">
    <source>
        <dbReference type="ARBA" id="ARBA00029554"/>
    </source>
</evidence>
<dbReference type="SUPFAM" id="SSF50447">
    <property type="entry name" value="Translation proteins"/>
    <property type="match status" value="1"/>
</dbReference>
<dbReference type="InterPro" id="IPR041709">
    <property type="entry name" value="EF-Tu_GTP-bd"/>
</dbReference>
<comment type="subunit">
    <text evidence="8">Monomer.</text>
</comment>
<keyword evidence="1 8" id="KW-0547">Nucleotide-binding</keyword>
<proteinExistence type="inferred from homology"/>
<dbReference type="InterPro" id="IPR027417">
    <property type="entry name" value="P-loop_NTPase"/>
</dbReference>
<feature type="binding site" evidence="8">
    <location>
        <position position="26"/>
    </location>
    <ligand>
        <name>Mg(2+)</name>
        <dbReference type="ChEBI" id="CHEBI:18420"/>
    </ligand>
</feature>
<evidence type="ECO:0000259" key="9">
    <source>
        <dbReference type="PROSITE" id="PS51722"/>
    </source>
</evidence>
<keyword evidence="4 8" id="KW-0460">Magnesium</keyword>
<dbReference type="RefSeq" id="WP_315733891.1">
    <property type="nucleotide sequence ID" value="NZ_JAVYII010000006.1"/>
</dbReference>
<dbReference type="NCBIfam" id="NF000766">
    <property type="entry name" value="PRK00049.1"/>
    <property type="match status" value="1"/>
</dbReference>
<dbReference type="Pfam" id="PF00009">
    <property type="entry name" value="GTP_EFTU"/>
    <property type="match status" value="1"/>
</dbReference>
<comment type="similarity">
    <text evidence="8">Belongs to the TRAFAC class translation factor GTPase superfamily. Classic translation factor GTPase family. EF-Tu/EF-1A subfamily.</text>
</comment>
<accession>A0ABU3PYK1</accession>
<dbReference type="InterPro" id="IPR004161">
    <property type="entry name" value="EFTu-like_2"/>
</dbReference>
<dbReference type="HAMAP" id="MF_00118_B">
    <property type="entry name" value="EF_Tu_B"/>
    <property type="match status" value="1"/>
</dbReference>
<evidence type="ECO:0000256" key="3">
    <source>
        <dbReference type="ARBA" id="ARBA00022801"/>
    </source>
</evidence>
<keyword evidence="8" id="KW-0963">Cytoplasm</keyword>
<dbReference type="InterPro" id="IPR033720">
    <property type="entry name" value="EFTU_2"/>
</dbReference>
<evidence type="ECO:0000256" key="5">
    <source>
        <dbReference type="ARBA" id="ARBA00022917"/>
    </source>
</evidence>
<reference evidence="10 11" key="1">
    <citation type="submission" date="2023-08" db="EMBL/GenBank/DDBJ databases">
        <title>Nocardioides seae sp. nov., a bacterium isolated from a soil.</title>
        <authorList>
            <person name="Wang X."/>
        </authorList>
    </citation>
    <scope>NUCLEOTIDE SEQUENCE [LARGE SCALE GENOMIC DNA]</scope>
    <source>
        <strain evidence="10 11">YZH12</strain>
    </source>
</reference>
<keyword evidence="5 8" id="KW-0648">Protein biosynthesis</keyword>
<feature type="binding site" evidence="8">
    <location>
        <begin position="19"/>
        <end position="26"/>
    </location>
    <ligand>
        <name>GTP</name>
        <dbReference type="ChEBI" id="CHEBI:37565"/>
    </ligand>
</feature>